<feature type="region of interest" description="Disordered" evidence="1">
    <location>
        <begin position="329"/>
        <end position="434"/>
    </location>
</feature>
<evidence type="ECO:0000256" key="1">
    <source>
        <dbReference type="SAM" id="MobiDB-lite"/>
    </source>
</evidence>
<gene>
    <name evidence="3" type="ORF">HD593_009085</name>
</gene>
<keyword evidence="4" id="KW-1185">Reference proteome</keyword>
<dbReference type="AlphaFoldDB" id="A0A7X0P2Y9"/>
<evidence type="ECO:0000313" key="4">
    <source>
        <dbReference type="Proteomes" id="UP000565579"/>
    </source>
</evidence>
<sequence>MDDEFRVFAEGRPEAPPYGAEARARARERLLAEARGGGGRFRLPRLGWQAAAAFGVTVVLVGGVAVALSNQGAGPGPATSATQSAEVTPGELDPRPGQFILVESETMYGSFTMGADGKEATRHLYRSHRKIWQSVDGSANGLLMMEGREPRPWPGEELPEAEKTGWQGTSWDTLAACPGSLGEYRTDYAYLSTLPADPAALRERLYRLAGGKGQDRDLSALDHARGLFTETYLPRAQRQALFEAIKTIPGVRVKEGVEDASGREGVALARQGLRGTETQLIFDPATFMYLGEREEVVTEGGDAPKGSVLALTAQLSVTVVDRLPEEAAQARGDATCMPQPEVTASTPPQSPAPGTPTASASPAPDAPAETASPVPSAPPETASPVASAPAETASPVASAPAEMASPAPYAPTVSAVPEPAPGVRTASPVPTVTD</sequence>
<evidence type="ECO:0000256" key="2">
    <source>
        <dbReference type="SAM" id="Phobius"/>
    </source>
</evidence>
<feature type="compositionally biased region" description="Low complexity" evidence="1">
    <location>
        <begin position="393"/>
        <end position="411"/>
    </location>
</feature>
<protein>
    <recommendedName>
        <fullName evidence="5">CU044_5270 family protein</fullName>
    </recommendedName>
</protein>
<name>A0A7X0P2Y9_9ACTN</name>
<reference evidence="3 4" key="1">
    <citation type="submission" date="2020-08" db="EMBL/GenBank/DDBJ databases">
        <title>Sequencing the genomes of 1000 actinobacteria strains.</title>
        <authorList>
            <person name="Klenk H.-P."/>
        </authorList>
    </citation>
    <scope>NUCLEOTIDE SEQUENCE [LARGE SCALE GENOMIC DNA]</scope>
    <source>
        <strain evidence="3 4">DSM 43768</strain>
    </source>
</reference>
<organism evidence="3 4">
    <name type="scientific">Nonomuraea rubra</name>
    <dbReference type="NCBI Taxonomy" id="46180"/>
    <lineage>
        <taxon>Bacteria</taxon>
        <taxon>Bacillati</taxon>
        <taxon>Actinomycetota</taxon>
        <taxon>Actinomycetes</taxon>
        <taxon>Streptosporangiales</taxon>
        <taxon>Streptosporangiaceae</taxon>
        <taxon>Nonomuraea</taxon>
    </lineage>
</organism>
<dbReference type="InterPro" id="IPR047789">
    <property type="entry name" value="CU044_5270-like"/>
</dbReference>
<dbReference type="Proteomes" id="UP000565579">
    <property type="component" value="Unassembled WGS sequence"/>
</dbReference>
<keyword evidence="2" id="KW-0812">Transmembrane</keyword>
<keyword evidence="2" id="KW-1133">Transmembrane helix</keyword>
<feature type="region of interest" description="Disordered" evidence="1">
    <location>
        <begin position="71"/>
        <end position="96"/>
    </location>
</feature>
<evidence type="ECO:0000313" key="3">
    <source>
        <dbReference type="EMBL" id="MBB6554290.1"/>
    </source>
</evidence>
<comment type="caution">
    <text evidence="3">The sequence shown here is derived from an EMBL/GenBank/DDBJ whole genome shotgun (WGS) entry which is preliminary data.</text>
</comment>
<feature type="transmembrane region" description="Helical" evidence="2">
    <location>
        <begin position="50"/>
        <end position="68"/>
    </location>
</feature>
<evidence type="ECO:0008006" key="5">
    <source>
        <dbReference type="Google" id="ProtNLM"/>
    </source>
</evidence>
<dbReference type="EMBL" id="JACHMI010000001">
    <property type="protein sequence ID" value="MBB6554290.1"/>
    <property type="molecule type" value="Genomic_DNA"/>
</dbReference>
<proteinExistence type="predicted"/>
<feature type="compositionally biased region" description="Low complexity" evidence="1">
    <location>
        <begin position="355"/>
        <end position="373"/>
    </location>
</feature>
<dbReference type="NCBIfam" id="NF038083">
    <property type="entry name" value="CU044_5270_fam"/>
    <property type="match status" value="1"/>
</dbReference>
<keyword evidence="2" id="KW-0472">Membrane</keyword>
<dbReference type="RefSeq" id="WP_185109031.1">
    <property type="nucleotide sequence ID" value="NZ_JACHMI010000001.1"/>
</dbReference>
<accession>A0A7X0P2Y9</accession>